<name>A0AA35WNB2_GEOBA</name>
<feature type="transmembrane region" description="Helical" evidence="7">
    <location>
        <begin position="21"/>
        <end position="40"/>
    </location>
</feature>
<evidence type="ECO:0000256" key="5">
    <source>
        <dbReference type="ARBA" id="ARBA00022989"/>
    </source>
</evidence>
<evidence type="ECO:0000256" key="4">
    <source>
        <dbReference type="ARBA" id="ARBA00022692"/>
    </source>
</evidence>
<dbReference type="AlphaFoldDB" id="A0AA35WNB2"/>
<evidence type="ECO:0000313" key="9">
    <source>
        <dbReference type="Proteomes" id="UP001174909"/>
    </source>
</evidence>
<gene>
    <name evidence="8" type="ORF">GBAR_LOCUS15808</name>
</gene>
<comment type="similarity">
    <text evidence="2">Belongs to the CRT-like transporter family.</text>
</comment>
<evidence type="ECO:0000256" key="6">
    <source>
        <dbReference type="ARBA" id="ARBA00023136"/>
    </source>
</evidence>
<evidence type="ECO:0000256" key="1">
    <source>
        <dbReference type="ARBA" id="ARBA00004141"/>
    </source>
</evidence>
<dbReference type="EMBL" id="CASHTH010002296">
    <property type="protein sequence ID" value="CAI8027743.1"/>
    <property type="molecule type" value="Genomic_DNA"/>
</dbReference>
<sequence>MYTVSYIGGGLLLRYAEGATYLAVVNAVVTPLGALFWSLFQTDDCGAFFLGPHANSLTYFSIPGLLLMVPAIFIYNLMVSEVDPLERFLKKLVGLRGGLSIQADKEEKTAILSDGSDSDMM</sequence>
<comment type="subcellular location">
    <subcellularLocation>
        <location evidence="1">Membrane</location>
        <topology evidence="1">Multi-pass membrane protein</topology>
    </subcellularLocation>
</comment>
<keyword evidence="9" id="KW-1185">Reference proteome</keyword>
<keyword evidence="4 7" id="KW-0812">Transmembrane</keyword>
<feature type="transmembrane region" description="Helical" evidence="7">
    <location>
        <begin position="60"/>
        <end position="79"/>
    </location>
</feature>
<evidence type="ECO:0000256" key="2">
    <source>
        <dbReference type="ARBA" id="ARBA00006690"/>
    </source>
</evidence>
<dbReference type="PANTHER" id="PTHR31326:SF1">
    <property type="entry name" value="PROTEIN CLT2, CHLOROPLASTIC"/>
    <property type="match status" value="1"/>
</dbReference>
<dbReference type="Proteomes" id="UP001174909">
    <property type="component" value="Unassembled WGS sequence"/>
</dbReference>
<dbReference type="PANTHER" id="PTHR31326">
    <property type="entry name" value="PROTEIN CLT2, CHLOROPLASTIC"/>
    <property type="match status" value="1"/>
</dbReference>
<accession>A0AA35WNB2</accession>
<reference evidence="8" key="1">
    <citation type="submission" date="2023-03" db="EMBL/GenBank/DDBJ databases">
        <authorList>
            <person name="Steffen K."/>
            <person name="Cardenas P."/>
        </authorList>
    </citation>
    <scope>NUCLEOTIDE SEQUENCE</scope>
</reference>
<comment type="caution">
    <text evidence="8">The sequence shown here is derived from an EMBL/GenBank/DDBJ whole genome shotgun (WGS) entry which is preliminary data.</text>
</comment>
<protein>
    <submittedName>
        <fullName evidence="8">Uncharacterized protein</fullName>
    </submittedName>
</protein>
<keyword evidence="3" id="KW-0813">Transport</keyword>
<evidence type="ECO:0000313" key="8">
    <source>
        <dbReference type="EMBL" id="CAI8027743.1"/>
    </source>
</evidence>
<keyword evidence="5 7" id="KW-1133">Transmembrane helix</keyword>
<organism evidence="8 9">
    <name type="scientific">Geodia barretti</name>
    <name type="common">Barrett's horny sponge</name>
    <dbReference type="NCBI Taxonomy" id="519541"/>
    <lineage>
        <taxon>Eukaryota</taxon>
        <taxon>Metazoa</taxon>
        <taxon>Porifera</taxon>
        <taxon>Demospongiae</taxon>
        <taxon>Heteroscleromorpha</taxon>
        <taxon>Tetractinellida</taxon>
        <taxon>Astrophorina</taxon>
        <taxon>Geodiidae</taxon>
        <taxon>Geodia</taxon>
    </lineage>
</organism>
<keyword evidence="6 7" id="KW-0472">Membrane</keyword>
<proteinExistence type="inferred from homology"/>
<evidence type="ECO:0000256" key="7">
    <source>
        <dbReference type="SAM" id="Phobius"/>
    </source>
</evidence>
<dbReference type="GO" id="GO:0016020">
    <property type="term" value="C:membrane"/>
    <property type="evidence" value="ECO:0007669"/>
    <property type="project" value="UniProtKB-SubCell"/>
</dbReference>
<evidence type="ECO:0000256" key="3">
    <source>
        <dbReference type="ARBA" id="ARBA00022448"/>
    </source>
</evidence>
<dbReference type="InterPro" id="IPR013936">
    <property type="entry name" value="CRT-like"/>
</dbReference>